<keyword evidence="9" id="KW-1185">Reference proteome</keyword>
<evidence type="ECO:0000313" key="8">
    <source>
        <dbReference type="EMBL" id="CAD5939468.1"/>
    </source>
</evidence>
<keyword evidence="3" id="KW-0540">Nuclease</keyword>
<dbReference type="Proteomes" id="UP001153719">
    <property type="component" value="Chromosome"/>
</dbReference>
<keyword evidence="5" id="KW-0378">Hydrolase</keyword>
<evidence type="ECO:0000256" key="1">
    <source>
        <dbReference type="ARBA" id="ARBA00006620"/>
    </source>
</evidence>
<dbReference type="RefSeq" id="WP_254173582.1">
    <property type="nucleotide sequence ID" value="NZ_LR882967.1"/>
</dbReference>
<gene>
    <name evidence="8" type="ORF">NO713_01824</name>
</gene>
<dbReference type="SUPFAM" id="SSF54786">
    <property type="entry name" value="YcfA/nrd intein domain"/>
    <property type="match status" value="1"/>
</dbReference>
<name>A0A9W4D347_9CYAN</name>
<dbReference type="InterPro" id="IPR038570">
    <property type="entry name" value="HicA_sf"/>
</dbReference>
<keyword evidence="7" id="KW-0346">Stress response</keyword>
<protein>
    <submittedName>
        <fullName evidence="8">YcfA family protein</fullName>
    </submittedName>
</protein>
<evidence type="ECO:0000256" key="6">
    <source>
        <dbReference type="ARBA" id="ARBA00022884"/>
    </source>
</evidence>
<keyword evidence="4" id="KW-0255">Endonuclease</keyword>
<evidence type="ECO:0000256" key="7">
    <source>
        <dbReference type="ARBA" id="ARBA00023016"/>
    </source>
</evidence>
<keyword evidence="2" id="KW-1277">Toxin-antitoxin system</keyword>
<dbReference type="GO" id="GO:0003729">
    <property type="term" value="F:mRNA binding"/>
    <property type="evidence" value="ECO:0007669"/>
    <property type="project" value="InterPro"/>
</dbReference>
<organism evidence="8 9">
    <name type="scientific">Planktothrix pseudagardhii</name>
    <dbReference type="NCBI Taxonomy" id="132604"/>
    <lineage>
        <taxon>Bacteria</taxon>
        <taxon>Bacillati</taxon>
        <taxon>Cyanobacteriota</taxon>
        <taxon>Cyanophyceae</taxon>
        <taxon>Oscillatoriophycideae</taxon>
        <taxon>Oscillatoriales</taxon>
        <taxon>Microcoleaceae</taxon>
        <taxon>Planktothrix</taxon>
    </lineage>
</organism>
<dbReference type="Gene3D" id="3.30.920.30">
    <property type="entry name" value="Hypothetical protein"/>
    <property type="match status" value="1"/>
</dbReference>
<evidence type="ECO:0000256" key="4">
    <source>
        <dbReference type="ARBA" id="ARBA00022759"/>
    </source>
</evidence>
<evidence type="ECO:0000256" key="3">
    <source>
        <dbReference type="ARBA" id="ARBA00022722"/>
    </source>
</evidence>
<accession>A0A9W4D347</accession>
<dbReference type="EMBL" id="LR882967">
    <property type="protein sequence ID" value="CAD5939468.1"/>
    <property type="molecule type" value="Genomic_DNA"/>
</dbReference>
<dbReference type="GO" id="GO:0004519">
    <property type="term" value="F:endonuclease activity"/>
    <property type="evidence" value="ECO:0007669"/>
    <property type="project" value="UniProtKB-KW"/>
</dbReference>
<evidence type="ECO:0000313" key="9">
    <source>
        <dbReference type="Proteomes" id="UP001153719"/>
    </source>
</evidence>
<evidence type="ECO:0000256" key="2">
    <source>
        <dbReference type="ARBA" id="ARBA00022649"/>
    </source>
</evidence>
<dbReference type="KEGG" id="ppsu:NO713_01824"/>
<reference evidence="8" key="1">
    <citation type="submission" date="2020-09" db="EMBL/GenBank/DDBJ databases">
        <authorList>
            <person name="Blom J."/>
        </authorList>
    </citation>
    <scope>NUCLEOTIDE SEQUENCE</scope>
    <source>
        <strain evidence="8">No.713</strain>
    </source>
</reference>
<dbReference type="Pfam" id="PF07927">
    <property type="entry name" value="HicA_toxin"/>
    <property type="match status" value="1"/>
</dbReference>
<sequence length="64" mass="7321">MKVREVLKRLEADGWYEARMRGSHRVLKHPEKSGIVVVLGNFSDEVAIGTLKSIWKQAQLEDQS</sequence>
<proteinExistence type="inferred from homology"/>
<dbReference type="GO" id="GO:0016787">
    <property type="term" value="F:hydrolase activity"/>
    <property type="evidence" value="ECO:0007669"/>
    <property type="project" value="UniProtKB-KW"/>
</dbReference>
<comment type="similarity">
    <text evidence="1">Belongs to the HicA mRNA interferase family.</text>
</comment>
<keyword evidence="6" id="KW-0694">RNA-binding</keyword>
<evidence type="ECO:0000256" key="5">
    <source>
        <dbReference type="ARBA" id="ARBA00022801"/>
    </source>
</evidence>
<dbReference type="InterPro" id="IPR012933">
    <property type="entry name" value="HicA_mRNA_interferase"/>
</dbReference>
<dbReference type="AlphaFoldDB" id="A0A9W4D347"/>